<dbReference type="SUPFAM" id="SSF47188">
    <property type="entry name" value="Hemerythrin-like"/>
    <property type="match status" value="1"/>
</dbReference>
<evidence type="ECO:0000256" key="1">
    <source>
        <dbReference type="ARBA" id="ARBA00010587"/>
    </source>
</evidence>
<gene>
    <name evidence="5" type="ORF">J2S01_001411</name>
</gene>
<evidence type="ECO:0000313" key="6">
    <source>
        <dbReference type="Proteomes" id="UP001239167"/>
    </source>
</evidence>
<protein>
    <submittedName>
        <fullName evidence="5">Hemerythrin</fullName>
    </submittedName>
</protein>
<organism evidence="5 6">
    <name type="scientific">Pectinatus haikarae</name>
    <dbReference type="NCBI Taxonomy" id="349096"/>
    <lineage>
        <taxon>Bacteria</taxon>
        <taxon>Bacillati</taxon>
        <taxon>Bacillota</taxon>
        <taxon>Negativicutes</taxon>
        <taxon>Selenomonadales</taxon>
        <taxon>Selenomonadaceae</taxon>
        <taxon>Pectinatus</taxon>
    </lineage>
</organism>
<dbReference type="RefSeq" id="WP_196603224.1">
    <property type="nucleotide sequence ID" value="NZ_CP116940.1"/>
</dbReference>
<dbReference type="PANTHER" id="PTHR37164">
    <property type="entry name" value="BACTERIOHEMERYTHRIN"/>
    <property type="match status" value="1"/>
</dbReference>
<evidence type="ECO:0000313" key="5">
    <source>
        <dbReference type="EMBL" id="MDQ0203694.1"/>
    </source>
</evidence>
<comment type="caution">
    <text evidence="5">The sequence shown here is derived from an EMBL/GenBank/DDBJ whole genome shotgun (WGS) entry which is preliminary data.</text>
</comment>
<dbReference type="Gene3D" id="1.20.120.50">
    <property type="entry name" value="Hemerythrin-like"/>
    <property type="match status" value="1"/>
</dbReference>
<dbReference type="NCBIfam" id="NF033749">
    <property type="entry name" value="bact_hemeryth"/>
    <property type="match status" value="1"/>
</dbReference>
<dbReference type="InterPro" id="IPR012312">
    <property type="entry name" value="Hemerythrin-like"/>
</dbReference>
<sequence length="131" mass="15899">MHYEFTADYLTGIEFIDNEHQKLFDIANETFDLLSNNFVNDKYDRIISLISELREYTITHFADEEKYMESIQYLHRFSHKLEHIKFVEKLNSINLEEIDINQKDGIVDLLQFLVEWLQNHIKKKDCRIQKQ</sequence>
<dbReference type="Proteomes" id="UP001239167">
    <property type="component" value="Unassembled WGS sequence"/>
</dbReference>
<dbReference type="InterPro" id="IPR012827">
    <property type="entry name" value="Hemerythrin_metal-bd"/>
</dbReference>
<name>A0ABT9Y7J1_9FIRM</name>
<keyword evidence="3" id="KW-0408">Iron</keyword>
<keyword evidence="2" id="KW-0479">Metal-binding</keyword>
<dbReference type="PROSITE" id="PS00550">
    <property type="entry name" value="HEMERYTHRINS"/>
    <property type="match status" value="1"/>
</dbReference>
<dbReference type="InterPro" id="IPR035938">
    <property type="entry name" value="Hemerythrin-like_sf"/>
</dbReference>
<dbReference type="PANTHER" id="PTHR37164:SF1">
    <property type="entry name" value="BACTERIOHEMERYTHRIN"/>
    <property type="match status" value="1"/>
</dbReference>
<dbReference type="EMBL" id="JAUSUE010000008">
    <property type="protein sequence ID" value="MDQ0203694.1"/>
    <property type="molecule type" value="Genomic_DNA"/>
</dbReference>
<accession>A0ABT9Y7J1</accession>
<dbReference type="InterPro" id="IPR050669">
    <property type="entry name" value="Hemerythrin"/>
</dbReference>
<dbReference type="InterPro" id="IPR016131">
    <property type="entry name" value="Haemerythrin_Fe_BS"/>
</dbReference>
<proteinExistence type="inferred from homology"/>
<evidence type="ECO:0000259" key="4">
    <source>
        <dbReference type="Pfam" id="PF01814"/>
    </source>
</evidence>
<evidence type="ECO:0000256" key="3">
    <source>
        <dbReference type="ARBA" id="ARBA00023004"/>
    </source>
</evidence>
<reference evidence="5 6" key="1">
    <citation type="submission" date="2023-07" db="EMBL/GenBank/DDBJ databases">
        <title>Genomic Encyclopedia of Type Strains, Phase IV (KMG-IV): sequencing the most valuable type-strain genomes for metagenomic binning, comparative biology and taxonomic classification.</title>
        <authorList>
            <person name="Goeker M."/>
        </authorList>
    </citation>
    <scope>NUCLEOTIDE SEQUENCE [LARGE SCALE GENOMIC DNA]</scope>
    <source>
        <strain evidence="5 6">DSM 16980</strain>
    </source>
</reference>
<dbReference type="Pfam" id="PF01814">
    <property type="entry name" value="Hemerythrin"/>
    <property type="match status" value="1"/>
</dbReference>
<comment type="similarity">
    <text evidence="1">Belongs to the hemerythrin family.</text>
</comment>
<keyword evidence="6" id="KW-1185">Reference proteome</keyword>
<dbReference type="CDD" id="cd12107">
    <property type="entry name" value="Hemerythrin"/>
    <property type="match status" value="1"/>
</dbReference>
<dbReference type="NCBIfam" id="TIGR02481">
    <property type="entry name" value="hemeryth_dom"/>
    <property type="match status" value="1"/>
</dbReference>
<feature type="domain" description="Hemerythrin-like" evidence="4">
    <location>
        <begin position="11"/>
        <end position="125"/>
    </location>
</feature>
<evidence type="ECO:0000256" key="2">
    <source>
        <dbReference type="ARBA" id="ARBA00022723"/>
    </source>
</evidence>